<dbReference type="EMBL" id="JAGKQH010000004">
    <property type="protein sequence ID" value="KAG6602710.1"/>
    <property type="molecule type" value="Genomic_DNA"/>
</dbReference>
<feature type="non-terminal residue" evidence="2">
    <location>
        <position position="1"/>
    </location>
</feature>
<accession>A0AAV6NVB9</accession>
<protein>
    <submittedName>
        <fullName evidence="2">Uncharacterized protein</fullName>
    </submittedName>
</protein>
<comment type="caution">
    <text evidence="2">The sequence shown here is derived from an EMBL/GenBank/DDBJ whole genome shotgun (WGS) entry which is preliminary data.</text>
</comment>
<dbReference type="Proteomes" id="UP000685013">
    <property type="component" value="Chromosome 4"/>
</dbReference>
<feature type="region of interest" description="Disordered" evidence="1">
    <location>
        <begin position="128"/>
        <end position="170"/>
    </location>
</feature>
<sequence>MFGVPIGLRLNLKAHSFLTVLQPYNNGDRNFLLSSALAANVRRRHFSLAALPYDHGRVACLISCEATALCSFNFVDNRVCFFDSQFMKDEMRFNIHQVLWNVQNGNRSFFCSSALVAFQVAIADDITKGGRNDGNDDHRGGSENSGDGGGDKDEDDGGSDKKDEDNKDYK</sequence>
<evidence type="ECO:0000256" key="1">
    <source>
        <dbReference type="SAM" id="MobiDB-lite"/>
    </source>
</evidence>
<evidence type="ECO:0000313" key="2">
    <source>
        <dbReference type="EMBL" id="KAG6602710.1"/>
    </source>
</evidence>
<feature type="compositionally biased region" description="Basic and acidic residues" evidence="1">
    <location>
        <begin position="128"/>
        <end position="141"/>
    </location>
</feature>
<gene>
    <name evidence="2" type="ORF">SDJN03_07943</name>
</gene>
<name>A0AAV6NVB9_9ROSI</name>
<feature type="compositionally biased region" description="Basic and acidic residues" evidence="1">
    <location>
        <begin position="158"/>
        <end position="170"/>
    </location>
</feature>
<reference evidence="2 3" key="1">
    <citation type="journal article" date="2021" name="Hortic Res">
        <title>The domestication of Cucurbita argyrosperma as revealed by the genome of its wild relative.</title>
        <authorList>
            <person name="Barrera-Redondo J."/>
            <person name="Sanchez-de la Vega G."/>
            <person name="Aguirre-Liguori J.A."/>
            <person name="Castellanos-Morales G."/>
            <person name="Gutierrez-Guerrero Y.T."/>
            <person name="Aguirre-Dugua X."/>
            <person name="Aguirre-Planter E."/>
            <person name="Tenaillon M.I."/>
            <person name="Lira-Saade R."/>
            <person name="Eguiarte L.E."/>
        </authorList>
    </citation>
    <scope>NUCLEOTIDE SEQUENCE [LARGE SCALE GENOMIC DNA]</scope>
    <source>
        <strain evidence="2">JBR-2021</strain>
    </source>
</reference>
<dbReference type="AlphaFoldDB" id="A0AAV6NVB9"/>
<proteinExistence type="predicted"/>
<evidence type="ECO:0000313" key="3">
    <source>
        <dbReference type="Proteomes" id="UP000685013"/>
    </source>
</evidence>
<organism evidence="2 3">
    <name type="scientific">Cucurbita argyrosperma subsp. sororia</name>
    <dbReference type="NCBI Taxonomy" id="37648"/>
    <lineage>
        <taxon>Eukaryota</taxon>
        <taxon>Viridiplantae</taxon>
        <taxon>Streptophyta</taxon>
        <taxon>Embryophyta</taxon>
        <taxon>Tracheophyta</taxon>
        <taxon>Spermatophyta</taxon>
        <taxon>Magnoliopsida</taxon>
        <taxon>eudicotyledons</taxon>
        <taxon>Gunneridae</taxon>
        <taxon>Pentapetalae</taxon>
        <taxon>rosids</taxon>
        <taxon>fabids</taxon>
        <taxon>Cucurbitales</taxon>
        <taxon>Cucurbitaceae</taxon>
        <taxon>Cucurbiteae</taxon>
        <taxon>Cucurbita</taxon>
    </lineage>
</organism>
<keyword evidence="3" id="KW-1185">Reference proteome</keyword>